<evidence type="ECO:0000313" key="1">
    <source>
        <dbReference type="EMBL" id="KAK4211004.1"/>
    </source>
</evidence>
<evidence type="ECO:0000313" key="2">
    <source>
        <dbReference type="Proteomes" id="UP001301769"/>
    </source>
</evidence>
<keyword evidence="2" id="KW-1185">Reference proteome</keyword>
<protein>
    <recommendedName>
        <fullName evidence="3">Actin-like ATPase domain-containing protein</fullName>
    </recommendedName>
</protein>
<reference evidence="1" key="1">
    <citation type="journal article" date="2023" name="Mol. Phylogenet. Evol.">
        <title>Genome-scale phylogeny and comparative genomics of the fungal order Sordariales.</title>
        <authorList>
            <person name="Hensen N."/>
            <person name="Bonometti L."/>
            <person name="Westerberg I."/>
            <person name="Brannstrom I.O."/>
            <person name="Guillou S."/>
            <person name="Cros-Aarteil S."/>
            <person name="Calhoun S."/>
            <person name="Haridas S."/>
            <person name="Kuo A."/>
            <person name="Mondo S."/>
            <person name="Pangilinan J."/>
            <person name="Riley R."/>
            <person name="LaButti K."/>
            <person name="Andreopoulos B."/>
            <person name="Lipzen A."/>
            <person name="Chen C."/>
            <person name="Yan M."/>
            <person name="Daum C."/>
            <person name="Ng V."/>
            <person name="Clum A."/>
            <person name="Steindorff A."/>
            <person name="Ohm R.A."/>
            <person name="Martin F."/>
            <person name="Silar P."/>
            <person name="Natvig D.O."/>
            <person name="Lalanne C."/>
            <person name="Gautier V."/>
            <person name="Ament-Velasquez S.L."/>
            <person name="Kruys A."/>
            <person name="Hutchinson M.I."/>
            <person name="Powell A.J."/>
            <person name="Barry K."/>
            <person name="Miller A.N."/>
            <person name="Grigoriev I.V."/>
            <person name="Debuchy R."/>
            <person name="Gladieux P."/>
            <person name="Hiltunen Thoren M."/>
            <person name="Johannesson H."/>
        </authorList>
    </citation>
    <scope>NUCLEOTIDE SEQUENCE</scope>
    <source>
        <strain evidence="1">PSN293</strain>
    </source>
</reference>
<dbReference type="Gene3D" id="3.90.640.10">
    <property type="entry name" value="Actin, Chain A, domain 4"/>
    <property type="match status" value="1"/>
</dbReference>
<dbReference type="Proteomes" id="UP001301769">
    <property type="component" value="Unassembled WGS sequence"/>
</dbReference>
<sequence length="573" mass="64112">MADVQVASSEERKKVTLGIDIGSVSSRAYLFSHTASLRMAVWNPSRDQNRMEYPKFEKGDFSSKCYPFDEGLPYLGQTTVPDGERLSTSLKYAPYVLVNCSDDILEQYMTAELLKAHQHDAAFQHKLRVGLLDLFKTIVDRVHAFCRNKMEVTEVVMTVPSQWTLEFEELYATLVSPFFNFGPSNVFFCTETEALANFLLRCCPEELEEFGDYHIYLFLDFGGHNMNGCGFEVRRQSVGNSTFCRINEPFGAGGGSEEWEERVANLCGAHFKTTYEREITPKQRQAYQADFSRVKVRFGPELCTDPTILHIQENGDSMAITIPKHEIDQAWEDAHSRVLALAAANIDKFANIPGACVVLSGGTSRHATIQSRITELCTNAGLPGPFSTDALLYGPYSTVNIAQGAAYAVGQRVTVREFFSRGAAIGIQMKQGGSDNEEGLWDDVARFVMGVGLESEAEIQIVDKGDELQLVCDPYRSQNDGTSDLSYLNCYVLLPLEKIAKGRYKFTCKLEDNTLVLTRWKTVKVKKGNRLITKIDKRYHYPVYFAPGANCVLIGEPGKTLTEAQIKGIRRMG</sequence>
<proteinExistence type="predicted"/>
<dbReference type="SUPFAM" id="SSF53067">
    <property type="entry name" value="Actin-like ATPase domain"/>
    <property type="match status" value="1"/>
</dbReference>
<dbReference type="EMBL" id="MU858160">
    <property type="protein sequence ID" value="KAK4211004.1"/>
    <property type="molecule type" value="Genomic_DNA"/>
</dbReference>
<organism evidence="1 2">
    <name type="scientific">Rhypophila decipiens</name>
    <dbReference type="NCBI Taxonomy" id="261697"/>
    <lineage>
        <taxon>Eukaryota</taxon>
        <taxon>Fungi</taxon>
        <taxon>Dikarya</taxon>
        <taxon>Ascomycota</taxon>
        <taxon>Pezizomycotina</taxon>
        <taxon>Sordariomycetes</taxon>
        <taxon>Sordariomycetidae</taxon>
        <taxon>Sordariales</taxon>
        <taxon>Naviculisporaceae</taxon>
        <taxon>Rhypophila</taxon>
    </lineage>
</organism>
<comment type="caution">
    <text evidence="1">The sequence shown here is derived from an EMBL/GenBank/DDBJ whole genome shotgun (WGS) entry which is preliminary data.</text>
</comment>
<dbReference type="InterPro" id="IPR043129">
    <property type="entry name" value="ATPase_NBD"/>
</dbReference>
<gene>
    <name evidence="1" type="ORF">QBC37DRAFT_376501</name>
</gene>
<reference evidence="1" key="2">
    <citation type="submission" date="2023-05" db="EMBL/GenBank/DDBJ databases">
        <authorList>
            <consortium name="Lawrence Berkeley National Laboratory"/>
            <person name="Steindorff A."/>
            <person name="Hensen N."/>
            <person name="Bonometti L."/>
            <person name="Westerberg I."/>
            <person name="Brannstrom I.O."/>
            <person name="Guillou S."/>
            <person name="Cros-Aarteil S."/>
            <person name="Calhoun S."/>
            <person name="Haridas S."/>
            <person name="Kuo A."/>
            <person name="Mondo S."/>
            <person name="Pangilinan J."/>
            <person name="Riley R."/>
            <person name="Labutti K."/>
            <person name="Andreopoulos B."/>
            <person name="Lipzen A."/>
            <person name="Chen C."/>
            <person name="Yanf M."/>
            <person name="Daum C."/>
            <person name="Ng V."/>
            <person name="Clum A."/>
            <person name="Ohm R."/>
            <person name="Martin F."/>
            <person name="Silar P."/>
            <person name="Natvig D."/>
            <person name="Lalanne C."/>
            <person name="Gautier V."/>
            <person name="Ament-Velasquez S.L."/>
            <person name="Kruys A."/>
            <person name="Hutchinson M.I."/>
            <person name="Powell A.J."/>
            <person name="Barry K."/>
            <person name="Miller A.N."/>
            <person name="Grigoriev I.V."/>
            <person name="Debuchy R."/>
            <person name="Gladieux P."/>
            <person name="Thoren M.H."/>
            <person name="Johannesson H."/>
        </authorList>
    </citation>
    <scope>NUCLEOTIDE SEQUENCE</scope>
    <source>
        <strain evidence="1">PSN293</strain>
    </source>
</reference>
<name>A0AAN6Y217_9PEZI</name>
<evidence type="ECO:0008006" key="3">
    <source>
        <dbReference type="Google" id="ProtNLM"/>
    </source>
</evidence>
<dbReference type="Gene3D" id="3.30.420.40">
    <property type="match status" value="2"/>
</dbReference>
<dbReference type="AlphaFoldDB" id="A0AAN6Y217"/>
<accession>A0AAN6Y217</accession>